<dbReference type="Gene3D" id="3.40.50.720">
    <property type="entry name" value="NAD(P)-binding Rossmann-like Domain"/>
    <property type="match status" value="1"/>
</dbReference>
<keyword evidence="5" id="KW-1133">Transmembrane helix</keyword>
<accession>A0ABQ9F9B1</accession>
<evidence type="ECO:0000256" key="1">
    <source>
        <dbReference type="ARBA" id="ARBA00004496"/>
    </source>
</evidence>
<protein>
    <recommendedName>
        <fullName evidence="8">Sepiapterin reductase</fullName>
    </recommendedName>
</protein>
<evidence type="ECO:0008006" key="8">
    <source>
        <dbReference type="Google" id="ProtNLM"/>
    </source>
</evidence>
<reference evidence="6 7" key="1">
    <citation type="submission" date="2022-12" db="EMBL/GenBank/DDBJ databases">
        <title>Chromosome-level genome of Tegillarca granosa.</title>
        <authorList>
            <person name="Kim J."/>
        </authorList>
    </citation>
    <scope>NUCLEOTIDE SEQUENCE [LARGE SCALE GENOMIC DNA]</scope>
    <source>
        <strain evidence="6">Teg-2019</strain>
        <tissue evidence="6">Adductor muscle</tissue>
    </source>
</reference>
<dbReference type="Pfam" id="PF00106">
    <property type="entry name" value="adh_short"/>
    <property type="match status" value="1"/>
</dbReference>
<keyword evidence="5" id="KW-0472">Membrane</keyword>
<comment type="caution">
    <text evidence="6">The sequence shown here is derived from an EMBL/GenBank/DDBJ whole genome shotgun (WGS) entry which is preliminary data.</text>
</comment>
<gene>
    <name evidence="6" type="ORF">KUTeg_008505</name>
</gene>
<sequence>MTSKGEICFRRISCCVITGASRGLGKSIALKFAAKFPAKSVFILLSRDTASLSDVKREIALINQGTKTVTKEFDQSLLNQANFDSLFQDVFRDNGLSVSDFEQAVMIHNAGTVGDITKYVRDVTDAKKVKENFDINVSGMILLNGAFLQMFKKELVKHRIVINISSLAGIQPVKSWSLYCSAIFNSISIPSDTMLILRCWRHMNLQKFKRSKAARDMFFRVLASEEPDIRVLNYAPALHEKKGLLDCDTSISKLIQILENDTYESGAHICYDKLYVNILTDLLKLFPFSLFLCAVTTILQLNIIVTIATICRTKLFTDRIVYTFLELHLYSGQIICGSRQASRGGPYRDPIQPVTSTKTVKSWYPATFCGSIVVSCKITCITASEINIIVNRYWKTYPHAPLRNLESIGNDRFYVPHQAYV</sequence>
<dbReference type="PANTHER" id="PTHR44085">
    <property type="entry name" value="SEPIAPTERIN REDUCTASE"/>
    <property type="match status" value="1"/>
</dbReference>
<evidence type="ECO:0000313" key="6">
    <source>
        <dbReference type="EMBL" id="KAJ8313944.1"/>
    </source>
</evidence>
<keyword evidence="4" id="KW-0560">Oxidoreductase</keyword>
<keyword evidence="5" id="KW-0812">Transmembrane</keyword>
<dbReference type="InterPro" id="IPR051721">
    <property type="entry name" value="Biopterin_syn/organic_redct"/>
</dbReference>
<comment type="subcellular location">
    <subcellularLocation>
        <location evidence="1">Cytoplasm</location>
    </subcellularLocation>
</comment>
<dbReference type="InterPro" id="IPR002347">
    <property type="entry name" value="SDR_fam"/>
</dbReference>
<dbReference type="InterPro" id="IPR036291">
    <property type="entry name" value="NAD(P)-bd_dom_sf"/>
</dbReference>
<organism evidence="6 7">
    <name type="scientific">Tegillarca granosa</name>
    <name type="common">Malaysian cockle</name>
    <name type="synonym">Anadara granosa</name>
    <dbReference type="NCBI Taxonomy" id="220873"/>
    <lineage>
        <taxon>Eukaryota</taxon>
        <taxon>Metazoa</taxon>
        <taxon>Spiralia</taxon>
        <taxon>Lophotrochozoa</taxon>
        <taxon>Mollusca</taxon>
        <taxon>Bivalvia</taxon>
        <taxon>Autobranchia</taxon>
        <taxon>Pteriomorphia</taxon>
        <taxon>Arcoida</taxon>
        <taxon>Arcoidea</taxon>
        <taxon>Arcidae</taxon>
        <taxon>Tegillarca</taxon>
    </lineage>
</organism>
<keyword evidence="7" id="KW-1185">Reference proteome</keyword>
<dbReference type="PRINTS" id="PR00081">
    <property type="entry name" value="GDHRDH"/>
</dbReference>
<evidence type="ECO:0000313" key="7">
    <source>
        <dbReference type="Proteomes" id="UP001217089"/>
    </source>
</evidence>
<evidence type="ECO:0000256" key="5">
    <source>
        <dbReference type="SAM" id="Phobius"/>
    </source>
</evidence>
<dbReference type="SUPFAM" id="SSF51735">
    <property type="entry name" value="NAD(P)-binding Rossmann-fold domains"/>
    <property type="match status" value="1"/>
</dbReference>
<evidence type="ECO:0000256" key="4">
    <source>
        <dbReference type="ARBA" id="ARBA00023002"/>
    </source>
</evidence>
<dbReference type="EMBL" id="JARBDR010000342">
    <property type="protein sequence ID" value="KAJ8313944.1"/>
    <property type="molecule type" value="Genomic_DNA"/>
</dbReference>
<evidence type="ECO:0000256" key="2">
    <source>
        <dbReference type="ARBA" id="ARBA00022490"/>
    </source>
</evidence>
<feature type="transmembrane region" description="Helical" evidence="5">
    <location>
        <begin position="285"/>
        <end position="310"/>
    </location>
</feature>
<proteinExistence type="predicted"/>
<dbReference type="PANTHER" id="PTHR44085:SF2">
    <property type="entry name" value="SEPIAPTERIN REDUCTASE"/>
    <property type="match status" value="1"/>
</dbReference>
<name>A0ABQ9F9B1_TEGGR</name>
<keyword evidence="3" id="KW-0521">NADP</keyword>
<keyword evidence="2" id="KW-0963">Cytoplasm</keyword>
<evidence type="ECO:0000256" key="3">
    <source>
        <dbReference type="ARBA" id="ARBA00022857"/>
    </source>
</evidence>
<dbReference type="Proteomes" id="UP001217089">
    <property type="component" value="Unassembled WGS sequence"/>
</dbReference>